<dbReference type="InterPro" id="IPR012816">
    <property type="entry name" value="NADAR"/>
</dbReference>
<dbReference type="OrthoDB" id="67297at2"/>
<name>K9Z0H1_DACS8</name>
<dbReference type="STRING" id="13035.Dacsa_3605"/>
<sequence>MAIYFYKADQPYGCFSNFSPHPITINRIPWQTVEHYYQAHKLLGTPDQPLMEVIRQAETPEQAASIGRDRARTIRVDWNTAKQEVMWTAVLTKFLTHPDIQRVLLETGEESLIENSPKDYYWGCGKDGSGQNQLGKMLMRVRSYIRQQAT</sequence>
<protein>
    <recommendedName>
        <fullName evidence="3">NADAR domain-containing protein</fullName>
    </recommendedName>
</protein>
<proteinExistence type="predicted"/>
<dbReference type="eggNOG" id="COG3236">
    <property type="taxonomic scope" value="Bacteria"/>
</dbReference>
<reference evidence="4" key="1">
    <citation type="submission" date="2012-04" db="EMBL/GenBank/DDBJ databases">
        <title>Finished genome of Dactylococcopsis salina PCC 8305.</title>
        <authorList>
            <consortium name="US DOE Joint Genome Institute"/>
            <person name="Gugger M."/>
            <person name="Coursin T."/>
            <person name="Rippka R."/>
            <person name="Tandeau De Marsac N."/>
            <person name="Huntemann M."/>
            <person name="Wei C.-L."/>
            <person name="Han J."/>
            <person name="Detter J.C."/>
            <person name="Han C."/>
            <person name="Tapia R."/>
            <person name="Daligault H."/>
            <person name="Chen A."/>
            <person name="Krypides N."/>
            <person name="Mavromatis K."/>
            <person name="Markowitz V."/>
            <person name="Szeto E."/>
            <person name="Ivanova N."/>
            <person name="Ovchinnikova G."/>
            <person name="Pagani I."/>
            <person name="Pati A."/>
            <person name="Goodwin L."/>
            <person name="Peters L."/>
            <person name="Pitluck S."/>
            <person name="Woyke T."/>
            <person name="Kerfeld C."/>
        </authorList>
    </citation>
    <scope>NUCLEOTIDE SEQUENCE [LARGE SCALE GENOMIC DNA]</scope>
    <source>
        <strain evidence="4">PCC 8305</strain>
    </source>
</reference>
<feature type="domain" description="NADAR" evidence="3">
    <location>
        <begin position="4"/>
        <end position="146"/>
    </location>
</feature>
<dbReference type="KEGG" id="dsl:Dacsa_3605"/>
<gene>
    <name evidence="4" type="ORF">Dacsa_3605</name>
</gene>
<accession>K9Z0H1</accession>
<evidence type="ECO:0000259" key="3">
    <source>
        <dbReference type="Pfam" id="PF08719"/>
    </source>
</evidence>
<dbReference type="RefSeq" id="WP_015231059.1">
    <property type="nucleotide sequence ID" value="NC_019780.1"/>
</dbReference>
<dbReference type="PATRIC" id="fig|13035.3.peg.4086"/>
<comment type="catalytic activity">
    <reaction evidence="2">
        <text>2,5-diamino-6-hydroxy-4-(5-phosphoribosylamino)-pyrimidine + H2O = 2,5,6-triamino-4-hydroxypyrimidine + D-ribose 5-phosphate</text>
        <dbReference type="Rhea" id="RHEA:23436"/>
        <dbReference type="ChEBI" id="CHEBI:15377"/>
        <dbReference type="ChEBI" id="CHEBI:58614"/>
        <dbReference type="ChEBI" id="CHEBI:78346"/>
        <dbReference type="ChEBI" id="CHEBI:137796"/>
    </reaction>
</comment>
<evidence type="ECO:0000313" key="4">
    <source>
        <dbReference type="EMBL" id="AFZ52085.1"/>
    </source>
</evidence>
<dbReference type="AlphaFoldDB" id="K9Z0H1"/>
<dbReference type="Gene3D" id="1.10.357.40">
    <property type="entry name" value="YbiA-like"/>
    <property type="match status" value="1"/>
</dbReference>
<dbReference type="NCBIfam" id="TIGR02464">
    <property type="entry name" value="ribofla_fusion"/>
    <property type="match status" value="1"/>
</dbReference>
<evidence type="ECO:0000256" key="2">
    <source>
        <dbReference type="ARBA" id="ARBA00000751"/>
    </source>
</evidence>
<dbReference type="HOGENOM" id="CLU_084247_3_1_3"/>
<dbReference type="Proteomes" id="UP000010482">
    <property type="component" value="Chromosome"/>
</dbReference>
<comment type="catalytic activity">
    <reaction evidence="1">
        <text>5-amino-6-(5-phospho-D-ribosylamino)uracil + H2O = 5,6-diaminouracil + D-ribose 5-phosphate</text>
        <dbReference type="Rhea" id="RHEA:55020"/>
        <dbReference type="ChEBI" id="CHEBI:15377"/>
        <dbReference type="ChEBI" id="CHEBI:46252"/>
        <dbReference type="ChEBI" id="CHEBI:58453"/>
        <dbReference type="ChEBI" id="CHEBI:78346"/>
    </reaction>
</comment>
<evidence type="ECO:0000313" key="5">
    <source>
        <dbReference type="Proteomes" id="UP000010482"/>
    </source>
</evidence>
<dbReference type="EMBL" id="CP003944">
    <property type="protein sequence ID" value="AFZ52085.1"/>
    <property type="molecule type" value="Genomic_DNA"/>
</dbReference>
<evidence type="ECO:0000256" key="1">
    <source>
        <dbReference type="ARBA" id="ARBA00000022"/>
    </source>
</evidence>
<dbReference type="SUPFAM" id="SSF143990">
    <property type="entry name" value="YbiA-like"/>
    <property type="match status" value="1"/>
</dbReference>
<dbReference type="InterPro" id="IPR037238">
    <property type="entry name" value="YbiA-like_sf"/>
</dbReference>
<dbReference type="Pfam" id="PF08719">
    <property type="entry name" value="NADAR"/>
    <property type="match status" value="1"/>
</dbReference>
<keyword evidence="5" id="KW-1185">Reference proteome</keyword>
<dbReference type="CDD" id="cd15457">
    <property type="entry name" value="NADAR"/>
    <property type="match status" value="1"/>
</dbReference>
<organism evidence="4 5">
    <name type="scientific">Dactylococcopsis salina (strain PCC 8305)</name>
    <name type="common">Myxobactron salinum</name>
    <dbReference type="NCBI Taxonomy" id="13035"/>
    <lineage>
        <taxon>Bacteria</taxon>
        <taxon>Bacillati</taxon>
        <taxon>Cyanobacteriota</taxon>
        <taxon>Cyanophyceae</taxon>
        <taxon>Nodosilineales</taxon>
        <taxon>Cymatolegaceae</taxon>
        <taxon>Dactylococcopsis</taxon>
    </lineage>
</organism>